<gene>
    <name evidence="11" type="ORF">LOTGIDRAFT_118056</name>
</gene>
<dbReference type="GO" id="GO:0045453">
    <property type="term" value="P:bone resorption"/>
    <property type="evidence" value="ECO:0007669"/>
    <property type="project" value="TreeGrafter"/>
</dbReference>
<keyword evidence="4" id="KW-0732">Signal</keyword>
<dbReference type="PIRSF" id="PIRSF000898">
    <property type="entry name" value="Acid_Ptase_5"/>
    <property type="match status" value="1"/>
</dbReference>
<dbReference type="Gene3D" id="3.60.21.10">
    <property type="match status" value="1"/>
</dbReference>
<dbReference type="EC" id="3.1.3.2" evidence="2 6"/>
<dbReference type="OrthoDB" id="411211at2759"/>
<dbReference type="Pfam" id="PF00149">
    <property type="entry name" value="Metallophos"/>
    <property type="match status" value="1"/>
</dbReference>
<feature type="domain" description="Calcineurin-like phosphoesterase" evidence="10">
    <location>
        <begin position="35"/>
        <end position="252"/>
    </location>
</feature>
<comment type="catalytic activity">
    <reaction evidence="1 6">
        <text>a phosphate monoester + H2O = an alcohol + phosphate</text>
        <dbReference type="Rhea" id="RHEA:15017"/>
        <dbReference type="ChEBI" id="CHEBI:15377"/>
        <dbReference type="ChEBI" id="CHEBI:30879"/>
        <dbReference type="ChEBI" id="CHEBI:43474"/>
        <dbReference type="ChEBI" id="CHEBI:67140"/>
        <dbReference type="EC" id="3.1.3.2"/>
    </reaction>
</comment>
<dbReference type="GO" id="GO:0003993">
    <property type="term" value="F:acid phosphatase activity"/>
    <property type="evidence" value="ECO:0007669"/>
    <property type="project" value="UniProtKB-UniRule"/>
</dbReference>
<dbReference type="AlphaFoldDB" id="V4BZM4"/>
<comment type="cofactor">
    <cofactor evidence="7">
        <name>Fe cation</name>
        <dbReference type="ChEBI" id="CHEBI:24875"/>
    </cofactor>
    <text evidence="7">Binds 2 iron ions per subunit.</text>
</comment>
<organism evidence="11 12">
    <name type="scientific">Lottia gigantea</name>
    <name type="common">Giant owl limpet</name>
    <dbReference type="NCBI Taxonomy" id="225164"/>
    <lineage>
        <taxon>Eukaryota</taxon>
        <taxon>Metazoa</taxon>
        <taxon>Spiralia</taxon>
        <taxon>Lophotrochozoa</taxon>
        <taxon>Mollusca</taxon>
        <taxon>Gastropoda</taxon>
        <taxon>Patellogastropoda</taxon>
        <taxon>Lottioidea</taxon>
        <taxon>Lottiidae</taxon>
        <taxon>Lottia</taxon>
    </lineage>
</organism>
<evidence type="ECO:0000313" key="12">
    <source>
        <dbReference type="Proteomes" id="UP000030746"/>
    </source>
</evidence>
<keyword evidence="5 6" id="KW-0378">Hydrolase</keyword>
<feature type="binding site" evidence="7">
    <location>
        <position position="249"/>
    </location>
    <ligand>
        <name>Fe cation</name>
        <dbReference type="ChEBI" id="CHEBI:24875"/>
        <label>2</label>
    </ligand>
</feature>
<feature type="binding site" evidence="7">
    <location>
        <position position="251"/>
    </location>
    <ligand>
        <name>Fe cation</name>
        <dbReference type="ChEBI" id="CHEBI:24875"/>
        <label>1</label>
    </ligand>
</feature>
<evidence type="ECO:0000256" key="5">
    <source>
        <dbReference type="ARBA" id="ARBA00022801"/>
    </source>
</evidence>
<dbReference type="InterPro" id="IPR029052">
    <property type="entry name" value="Metallo-depent_PP-like"/>
</dbReference>
<evidence type="ECO:0000256" key="6">
    <source>
        <dbReference type="PIRNR" id="PIRNR000898"/>
    </source>
</evidence>
<dbReference type="GO" id="GO:0046872">
    <property type="term" value="F:metal ion binding"/>
    <property type="evidence" value="ECO:0007669"/>
    <property type="project" value="UniProtKB-KW"/>
</dbReference>
<keyword evidence="8" id="KW-1015">Disulfide bond</keyword>
<feature type="glycosylation site" description="N-linked (GlcNAc...) asparagine" evidence="9">
    <location>
        <position position="124"/>
    </location>
</feature>
<dbReference type="FunFam" id="3.60.21.10:FF:000062">
    <property type="entry name" value="Tartrate-resistant acid phosphatase type 5"/>
    <property type="match status" value="1"/>
</dbReference>
<keyword evidence="7" id="KW-0479">Metal-binding</keyword>
<keyword evidence="6 7" id="KW-0408">Iron</keyword>
<sequence length="334" mass="37807">MTFDIIEAGIIRLIFGHTLNLVILFYSGCSASNSLRFLVVGDWGGLPFFPYTTPAEVGTAYQMGQHAQKSKPDFILGLGDNFYFHGVQDVNDPRFKESFENIYQDKSLHVPWYLIAGNHDHYGNVSAEIIYSQYSQRWNFPDFYYPLSFKIPGSNASVDILMLDTVQLCGNTEPDYEHSQPKQPDNLQASEQQWKWLEQALQKSNATYLLVAGHFPVYSIAEHGPTQCLVDRLLPMLYQYKVTAYMCGHDHNLQVETKNNRTVNFFLSGAGNFIENNKSHASDVPAGVSKFFWADVISFGGFGYVDISQSNMTYSFIEGNGKLLYNTTVSPRKL</sequence>
<feature type="binding site" evidence="7">
    <location>
        <position position="80"/>
    </location>
    <ligand>
        <name>Fe cation</name>
        <dbReference type="ChEBI" id="CHEBI:24875"/>
        <label>1</label>
    </ligand>
</feature>
<dbReference type="CDD" id="cd07378">
    <property type="entry name" value="MPP_ACP5"/>
    <property type="match status" value="1"/>
</dbReference>
<dbReference type="Proteomes" id="UP000030746">
    <property type="component" value="Unassembled WGS sequence"/>
</dbReference>
<feature type="binding site" evidence="7">
    <location>
        <position position="214"/>
    </location>
    <ligand>
        <name>Fe cation</name>
        <dbReference type="ChEBI" id="CHEBI:24875"/>
        <label>2</label>
    </ligand>
</feature>
<feature type="binding site" evidence="7">
    <location>
        <position position="83"/>
    </location>
    <ligand>
        <name>Fe cation</name>
        <dbReference type="ChEBI" id="CHEBI:24875"/>
        <label>1</label>
    </ligand>
</feature>
<proteinExistence type="predicted"/>
<dbReference type="InterPro" id="IPR004843">
    <property type="entry name" value="Calcineurin-like_PHP"/>
</dbReference>
<evidence type="ECO:0000259" key="10">
    <source>
        <dbReference type="Pfam" id="PF00149"/>
    </source>
</evidence>
<evidence type="ECO:0000256" key="3">
    <source>
        <dbReference type="ARBA" id="ARBA00015822"/>
    </source>
</evidence>
<evidence type="ECO:0000313" key="11">
    <source>
        <dbReference type="EMBL" id="ESO94599.1"/>
    </source>
</evidence>
<evidence type="ECO:0000256" key="9">
    <source>
        <dbReference type="PIRSR" id="PIRSR000898-3"/>
    </source>
</evidence>
<evidence type="ECO:0000256" key="7">
    <source>
        <dbReference type="PIRSR" id="PIRSR000898-1"/>
    </source>
</evidence>
<keyword evidence="12" id="KW-1185">Reference proteome</keyword>
<feature type="disulfide bond" evidence="8">
    <location>
        <begin position="169"/>
        <end position="228"/>
    </location>
</feature>
<dbReference type="InterPro" id="IPR051558">
    <property type="entry name" value="Metallophosphoesterase_PAP"/>
</dbReference>
<dbReference type="PANTHER" id="PTHR10161">
    <property type="entry name" value="TARTRATE-RESISTANT ACID PHOSPHATASE TYPE 5"/>
    <property type="match status" value="1"/>
</dbReference>
<evidence type="ECO:0000256" key="2">
    <source>
        <dbReference type="ARBA" id="ARBA00012646"/>
    </source>
</evidence>
<name>V4BZM4_LOTGI</name>
<evidence type="ECO:0000256" key="8">
    <source>
        <dbReference type="PIRSR" id="PIRSR000898-2"/>
    </source>
</evidence>
<feature type="binding site" evidence="7">
    <location>
        <position position="80"/>
    </location>
    <ligand>
        <name>Fe cation</name>
        <dbReference type="ChEBI" id="CHEBI:24875"/>
        <label>2</label>
    </ligand>
</feature>
<evidence type="ECO:0000256" key="1">
    <source>
        <dbReference type="ARBA" id="ARBA00000032"/>
    </source>
</evidence>
<evidence type="ECO:0000256" key="4">
    <source>
        <dbReference type="ARBA" id="ARBA00022729"/>
    </source>
</evidence>
<accession>V4BZM4</accession>
<protein>
    <recommendedName>
        <fullName evidence="3 6">Tartrate-resistant acid phosphatase type 5</fullName>
        <ecNumber evidence="2 6">3.1.3.2</ecNumber>
    </recommendedName>
</protein>
<dbReference type="KEGG" id="lgi:LOTGIDRAFT_118056"/>
<dbReference type="RefSeq" id="XP_009054872.1">
    <property type="nucleotide sequence ID" value="XM_009056624.1"/>
</dbReference>
<dbReference type="InterPro" id="IPR024927">
    <property type="entry name" value="Acid_PPase"/>
</dbReference>
<dbReference type="STRING" id="225164.V4BZM4"/>
<dbReference type="GeneID" id="20231573"/>
<dbReference type="HOGENOM" id="CLU_043332_1_0_1"/>
<reference evidence="11 12" key="1">
    <citation type="journal article" date="2013" name="Nature">
        <title>Insights into bilaterian evolution from three spiralian genomes.</title>
        <authorList>
            <person name="Simakov O."/>
            <person name="Marletaz F."/>
            <person name="Cho S.J."/>
            <person name="Edsinger-Gonzales E."/>
            <person name="Havlak P."/>
            <person name="Hellsten U."/>
            <person name="Kuo D.H."/>
            <person name="Larsson T."/>
            <person name="Lv J."/>
            <person name="Arendt D."/>
            <person name="Savage R."/>
            <person name="Osoegawa K."/>
            <person name="de Jong P."/>
            <person name="Grimwood J."/>
            <person name="Chapman J.A."/>
            <person name="Shapiro H."/>
            <person name="Aerts A."/>
            <person name="Otillar R.P."/>
            <person name="Terry A.Y."/>
            <person name="Boore J.L."/>
            <person name="Grigoriev I.V."/>
            <person name="Lindberg D.R."/>
            <person name="Seaver E.C."/>
            <person name="Weisblat D.A."/>
            <person name="Putnam N.H."/>
            <person name="Rokhsar D.S."/>
        </authorList>
    </citation>
    <scope>NUCLEOTIDE SEQUENCE [LARGE SCALE GENOMIC DNA]</scope>
</reference>
<dbReference type="SUPFAM" id="SSF56300">
    <property type="entry name" value="Metallo-dependent phosphatases"/>
    <property type="match status" value="1"/>
</dbReference>
<dbReference type="EMBL" id="KB201802">
    <property type="protein sequence ID" value="ESO94599.1"/>
    <property type="molecule type" value="Genomic_DNA"/>
</dbReference>
<feature type="binding site" evidence="7">
    <location>
        <position position="42"/>
    </location>
    <ligand>
        <name>Fe cation</name>
        <dbReference type="ChEBI" id="CHEBI:24875"/>
        <label>1</label>
    </ligand>
</feature>
<dbReference type="PANTHER" id="PTHR10161:SF14">
    <property type="entry name" value="TARTRATE-RESISTANT ACID PHOSPHATASE TYPE 5"/>
    <property type="match status" value="1"/>
</dbReference>
<dbReference type="OMA" id="ILETTWA"/>
<feature type="binding site" evidence="7">
    <location>
        <position position="118"/>
    </location>
    <ligand>
        <name>Fe cation</name>
        <dbReference type="ChEBI" id="CHEBI:24875"/>
        <label>2</label>
    </ligand>
</feature>
<dbReference type="CTD" id="20231573"/>